<dbReference type="Proteomes" id="UP000295375">
    <property type="component" value="Unassembled WGS sequence"/>
</dbReference>
<dbReference type="EMBL" id="SNYM01000014">
    <property type="protein sequence ID" value="TDQ46272.1"/>
    <property type="molecule type" value="Genomic_DNA"/>
</dbReference>
<accession>A0A4R6UII9</accession>
<evidence type="ECO:0000313" key="7">
    <source>
        <dbReference type="EMBL" id="TDQ46272.1"/>
    </source>
</evidence>
<evidence type="ECO:0000256" key="5">
    <source>
        <dbReference type="SAM" id="Coils"/>
    </source>
</evidence>
<dbReference type="RefSeq" id="WP_133591974.1">
    <property type="nucleotide sequence ID" value="NZ_CP037953.1"/>
</dbReference>
<dbReference type="InterPro" id="IPR048516">
    <property type="entry name" value="DGCcoil"/>
</dbReference>
<comment type="catalytic activity">
    <reaction evidence="4">
        <text>2 GTP = 3',3'-c-di-GMP + 2 diphosphate</text>
        <dbReference type="Rhea" id="RHEA:24898"/>
        <dbReference type="ChEBI" id="CHEBI:33019"/>
        <dbReference type="ChEBI" id="CHEBI:37565"/>
        <dbReference type="ChEBI" id="CHEBI:58805"/>
        <dbReference type="EC" id="2.7.7.65"/>
    </reaction>
</comment>
<organism evidence="7 8">
    <name type="scientific">Permianibacter aggregans</name>
    <dbReference type="NCBI Taxonomy" id="1510150"/>
    <lineage>
        <taxon>Bacteria</taxon>
        <taxon>Pseudomonadati</taxon>
        <taxon>Pseudomonadota</taxon>
        <taxon>Gammaproteobacteria</taxon>
        <taxon>Pseudomonadales</taxon>
        <taxon>Pseudomonadaceae</taxon>
        <taxon>Permianibacter</taxon>
    </lineage>
</organism>
<dbReference type="EC" id="2.7.7.65" evidence="3"/>
<dbReference type="PANTHER" id="PTHR45138">
    <property type="entry name" value="REGULATORY COMPONENTS OF SENSORY TRANSDUCTION SYSTEM"/>
    <property type="match status" value="1"/>
</dbReference>
<dbReference type="CDD" id="cd01949">
    <property type="entry name" value="GGDEF"/>
    <property type="match status" value="1"/>
</dbReference>
<dbReference type="Pfam" id="PF20975">
    <property type="entry name" value="DGCcoil"/>
    <property type="match status" value="1"/>
</dbReference>
<dbReference type="Gene3D" id="3.30.70.270">
    <property type="match status" value="1"/>
</dbReference>
<dbReference type="GO" id="GO:0005886">
    <property type="term" value="C:plasma membrane"/>
    <property type="evidence" value="ECO:0007669"/>
    <property type="project" value="UniProtKB-SubCell"/>
</dbReference>
<proteinExistence type="predicted"/>
<name>A0A4R6UII9_9GAMM</name>
<dbReference type="InterPro" id="IPR029787">
    <property type="entry name" value="Nucleotide_cyclase"/>
</dbReference>
<dbReference type="PROSITE" id="PS50887">
    <property type="entry name" value="GGDEF"/>
    <property type="match status" value="1"/>
</dbReference>
<keyword evidence="5" id="KW-0175">Coiled coil</keyword>
<dbReference type="InterPro" id="IPR050469">
    <property type="entry name" value="Diguanylate_Cyclase"/>
</dbReference>
<dbReference type="SMART" id="SM00267">
    <property type="entry name" value="GGDEF"/>
    <property type="match status" value="1"/>
</dbReference>
<gene>
    <name evidence="7" type="ORF">EV696_11457</name>
</gene>
<evidence type="ECO:0000313" key="8">
    <source>
        <dbReference type="Proteomes" id="UP000295375"/>
    </source>
</evidence>
<evidence type="ECO:0000256" key="2">
    <source>
        <dbReference type="ARBA" id="ARBA00004533"/>
    </source>
</evidence>
<dbReference type="FunFam" id="3.30.70.270:FF:000001">
    <property type="entry name" value="Diguanylate cyclase domain protein"/>
    <property type="match status" value="1"/>
</dbReference>
<dbReference type="OrthoDB" id="9812260at2"/>
<feature type="coiled-coil region" evidence="5">
    <location>
        <begin position="303"/>
        <end position="337"/>
    </location>
</feature>
<evidence type="ECO:0000256" key="1">
    <source>
        <dbReference type="ARBA" id="ARBA00001946"/>
    </source>
</evidence>
<reference evidence="7 8" key="1">
    <citation type="submission" date="2019-03" db="EMBL/GenBank/DDBJ databases">
        <title>Genomic Encyclopedia of Type Strains, Phase IV (KMG-IV): sequencing the most valuable type-strain genomes for metagenomic binning, comparative biology and taxonomic classification.</title>
        <authorList>
            <person name="Goeker M."/>
        </authorList>
    </citation>
    <scope>NUCLEOTIDE SEQUENCE [LARGE SCALE GENOMIC DNA]</scope>
    <source>
        <strain evidence="7 8">DSM 103792</strain>
    </source>
</reference>
<dbReference type="AlphaFoldDB" id="A0A4R6UII9"/>
<protein>
    <recommendedName>
        <fullName evidence="3">diguanylate cyclase</fullName>
        <ecNumber evidence="3">2.7.7.65</ecNumber>
    </recommendedName>
</protein>
<comment type="subcellular location">
    <subcellularLocation>
        <location evidence="2">Cell inner membrane</location>
    </subcellularLocation>
</comment>
<dbReference type="Pfam" id="PF00990">
    <property type="entry name" value="GGDEF"/>
    <property type="match status" value="1"/>
</dbReference>
<dbReference type="NCBIfam" id="TIGR00254">
    <property type="entry name" value="GGDEF"/>
    <property type="match status" value="1"/>
</dbReference>
<dbReference type="SUPFAM" id="SSF55073">
    <property type="entry name" value="Nucleotide cyclase"/>
    <property type="match status" value="1"/>
</dbReference>
<feature type="domain" description="GGDEF" evidence="6">
    <location>
        <begin position="368"/>
        <end position="500"/>
    </location>
</feature>
<evidence type="ECO:0000259" key="6">
    <source>
        <dbReference type="PROSITE" id="PS50887"/>
    </source>
</evidence>
<dbReference type="PANTHER" id="PTHR45138:SF9">
    <property type="entry name" value="DIGUANYLATE CYCLASE DGCM-RELATED"/>
    <property type="match status" value="1"/>
</dbReference>
<dbReference type="InterPro" id="IPR043128">
    <property type="entry name" value="Rev_trsase/Diguanyl_cyclase"/>
</dbReference>
<comment type="cofactor">
    <cofactor evidence="1">
        <name>Mg(2+)</name>
        <dbReference type="ChEBI" id="CHEBI:18420"/>
    </cofactor>
</comment>
<comment type="caution">
    <text evidence="7">The sequence shown here is derived from an EMBL/GenBank/DDBJ whole genome shotgun (WGS) entry which is preliminary data.</text>
</comment>
<evidence type="ECO:0000256" key="4">
    <source>
        <dbReference type="ARBA" id="ARBA00034247"/>
    </source>
</evidence>
<evidence type="ECO:0000256" key="3">
    <source>
        <dbReference type="ARBA" id="ARBA00012528"/>
    </source>
</evidence>
<dbReference type="GO" id="GO:0052621">
    <property type="term" value="F:diguanylate cyclase activity"/>
    <property type="evidence" value="ECO:0007669"/>
    <property type="project" value="UniProtKB-EC"/>
</dbReference>
<keyword evidence="8" id="KW-1185">Reference proteome</keyword>
<dbReference type="InterPro" id="IPR000160">
    <property type="entry name" value="GGDEF_dom"/>
</dbReference>
<sequence>MNRLGNGAEANSGHEELLRRALIKVSLAASGVHTRLDEALNRLRKTIREGGDIEAVQADVETVTDILREIGDETSLRLRASLNPTELLNAFAGQRLPEPVAEAFAQLQRRPPDNSEAMAAGIVKACMKWPKSQSLFGRWFGKSDGASNGAMAPMSGADLTEPLLRVLANVKLPEQHRDALEQIKARLEQLHDIEELPEAIGQLAETLLDASSIEQAQFEQFLTQLNARLSKVQLFLDSSQNRQQEEGSDGQQLQQDMHQHMSALRVQLRDAKDLKELQVGIDQQIDNIIKRVDSYQLNQQQRLQQNEQDLLLLREQLRATEDEAARLRENLSEQRHRANTDALTRMPNRHAYHERLTQEYNRWRRYRHKLALAIGDIDHFKRINDMHGHMAGDAILKQVAQILTGAIRESDFVARHGGEEFVLLMPETGLQEAQITVNKLREQIAAQPLLAEKHSLPVTISFGVAEFESDDVPRDVYTRADTALYKAKTKGRNTVVVERRPAEKSSGN</sequence>